<evidence type="ECO:0000256" key="1">
    <source>
        <dbReference type="ARBA" id="ARBA00003330"/>
    </source>
</evidence>
<organism evidence="13 14">
    <name type="scientific">Kordia periserrulae</name>
    <dbReference type="NCBI Taxonomy" id="701523"/>
    <lineage>
        <taxon>Bacteria</taxon>
        <taxon>Pseudomonadati</taxon>
        <taxon>Bacteroidota</taxon>
        <taxon>Flavobacteriia</taxon>
        <taxon>Flavobacteriales</taxon>
        <taxon>Flavobacteriaceae</taxon>
        <taxon>Kordia</taxon>
    </lineage>
</organism>
<dbReference type="InterPro" id="IPR036249">
    <property type="entry name" value="Thioredoxin-like_sf"/>
</dbReference>
<keyword evidence="5" id="KW-0560">Oxidoreductase</keyword>
<dbReference type="GO" id="GO:0008379">
    <property type="term" value="F:thioredoxin peroxidase activity"/>
    <property type="evidence" value="ECO:0007669"/>
    <property type="project" value="TreeGrafter"/>
</dbReference>
<comment type="function">
    <text evidence="1">Thiol-specific peroxidase that catalyzes the reduction of hydrogen peroxide and organic hydroperoxides to water and alcohols, respectively. Plays a role in cell protection against oxidative stress by detoxifying peroxides and as sensor of hydrogen peroxide-mediated signaling events.</text>
</comment>
<keyword evidence="6" id="KW-1015">Disulfide bond</keyword>
<dbReference type="PANTHER" id="PTHR42801:SF7">
    <property type="entry name" value="SLL1159 PROTEIN"/>
    <property type="match status" value="1"/>
</dbReference>
<evidence type="ECO:0000256" key="2">
    <source>
        <dbReference type="ARBA" id="ARBA00013017"/>
    </source>
</evidence>
<evidence type="ECO:0000256" key="10">
    <source>
        <dbReference type="ARBA" id="ARBA00042639"/>
    </source>
</evidence>
<sequence>MNSNKNIPSYAEGLEELQNNLGNMLPKEALAIFESDAAQLQATHTTILQLQKGDTAPDFSLSNAIGETITLNVLLQKSKVVLTFYRGTWCPYCNLQLHQYQQVLGEITSLGAQLVAISPQTPDESLTIKEKNNLQFEVLSDNGNIVAKQFTTVFKNDEKPIAAMIDLGINFDNHYADDSQELPIPAVFIIEKDRTISFAKAIDGDYRNRVEASEIINALKK</sequence>
<keyword evidence="3" id="KW-0575">Peroxidase</keyword>
<dbReference type="Gene3D" id="3.40.30.10">
    <property type="entry name" value="Glutaredoxin"/>
    <property type="match status" value="1"/>
</dbReference>
<evidence type="ECO:0000256" key="6">
    <source>
        <dbReference type="ARBA" id="ARBA00023157"/>
    </source>
</evidence>
<dbReference type="AlphaFoldDB" id="A0A2T6BTV0"/>
<dbReference type="InterPro" id="IPR013766">
    <property type="entry name" value="Thioredoxin_domain"/>
</dbReference>
<evidence type="ECO:0000256" key="4">
    <source>
        <dbReference type="ARBA" id="ARBA00022862"/>
    </source>
</evidence>
<evidence type="ECO:0000313" key="14">
    <source>
        <dbReference type="Proteomes" id="UP000244090"/>
    </source>
</evidence>
<dbReference type="GO" id="GO:0045454">
    <property type="term" value="P:cell redox homeostasis"/>
    <property type="evidence" value="ECO:0007669"/>
    <property type="project" value="TreeGrafter"/>
</dbReference>
<evidence type="ECO:0000256" key="11">
    <source>
        <dbReference type="ARBA" id="ARBA00049091"/>
    </source>
</evidence>
<dbReference type="Pfam" id="PF00578">
    <property type="entry name" value="AhpC-TSA"/>
    <property type="match status" value="1"/>
</dbReference>
<comment type="catalytic activity">
    <reaction evidence="11">
        <text>a hydroperoxide + [thioredoxin]-dithiol = an alcohol + [thioredoxin]-disulfide + H2O</text>
        <dbReference type="Rhea" id="RHEA:62620"/>
        <dbReference type="Rhea" id="RHEA-COMP:10698"/>
        <dbReference type="Rhea" id="RHEA-COMP:10700"/>
        <dbReference type="ChEBI" id="CHEBI:15377"/>
        <dbReference type="ChEBI" id="CHEBI:29950"/>
        <dbReference type="ChEBI" id="CHEBI:30879"/>
        <dbReference type="ChEBI" id="CHEBI:35924"/>
        <dbReference type="ChEBI" id="CHEBI:50058"/>
        <dbReference type="EC" id="1.11.1.24"/>
    </reaction>
</comment>
<dbReference type="InterPro" id="IPR000866">
    <property type="entry name" value="AhpC/TSA"/>
</dbReference>
<dbReference type="RefSeq" id="WP_108116204.1">
    <property type="nucleotide sequence ID" value="NZ_QBKT01000009.1"/>
</dbReference>
<dbReference type="PROSITE" id="PS51352">
    <property type="entry name" value="THIOREDOXIN_2"/>
    <property type="match status" value="1"/>
</dbReference>
<keyword evidence="7" id="KW-0676">Redox-active center</keyword>
<comment type="caution">
    <text evidence="13">The sequence shown here is derived from an EMBL/GenBank/DDBJ whole genome shotgun (WGS) entry which is preliminary data.</text>
</comment>
<evidence type="ECO:0000259" key="12">
    <source>
        <dbReference type="PROSITE" id="PS51352"/>
    </source>
</evidence>
<dbReference type="CDD" id="cd02970">
    <property type="entry name" value="PRX_like2"/>
    <property type="match status" value="1"/>
</dbReference>
<protein>
    <recommendedName>
        <fullName evidence="2">thioredoxin-dependent peroxiredoxin</fullName>
        <ecNumber evidence="2">1.11.1.24</ecNumber>
    </recommendedName>
    <alternativeName>
        <fullName evidence="8">Thioredoxin peroxidase</fullName>
    </alternativeName>
    <alternativeName>
        <fullName evidence="10">Thioredoxin-dependent peroxiredoxin Bcp</fullName>
    </alternativeName>
</protein>
<keyword evidence="4" id="KW-0049">Antioxidant</keyword>
<evidence type="ECO:0000256" key="9">
    <source>
        <dbReference type="ARBA" id="ARBA00038489"/>
    </source>
</evidence>
<evidence type="ECO:0000313" key="13">
    <source>
        <dbReference type="EMBL" id="PTX59511.1"/>
    </source>
</evidence>
<feature type="domain" description="Thioredoxin" evidence="12">
    <location>
        <begin position="50"/>
        <end position="221"/>
    </location>
</feature>
<dbReference type="EMBL" id="QBKT01000009">
    <property type="protein sequence ID" value="PTX59511.1"/>
    <property type="molecule type" value="Genomic_DNA"/>
</dbReference>
<keyword evidence="14" id="KW-1185">Reference proteome</keyword>
<dbReference type="Proteomes" id="UP000244090">
    <property type="component" value="Unassembled WGS sequence"/>
</dbReference>
<gene>
    <name evidence="13" type="ORF">C8N46_109100</name>
</gene>
<name>A0A2T6BTV0_9FLAO</name>
<dbReference type="GO" id="GO:0005737">
    <property type="term" value="C:cytoplasm"/>
    <property type="evidence" value="ECO:0007669"/>
    <property type="project" value="TreeGrafter"/>
</dbReference>
<dbReference type="EC" id="1.11.1.24" evidence="2"/>
<evidence type="ECO:0000256" key="3">
    <source>
        <dbReference type="ARBA" id="ARBA00022559"/>
    </source>
</evidence>
<accession>A0A2T6BTV0</accession>
<evidence type="ECO:0000256" key="8">
    <source>
        <dbReference type="ARBA" id="ARBA00032824"/>
    </source>
</evidence>
<comment type="similarity">
    <text evidence="9">Belongs to the peroxiredoxin family. BCP/PrxQ subfamily.</text>
</comment>
<dbReference type="OrthoDB" id="9809746at2"/>
<dbReference type="GO" id="GO:0034599">
    <property type="term" value="P:cellular response to oxidative stress"/>
    <property type="evidence" value="ECO:0007669"/>
    <property type="project" value="TreeGrafter"/>
</dbReference>
<dbReference type="PANTHER" id="PTHR42801">
    <property type="entry name" value="THIOREDOXIN-DEPENDENT PEROXIDE REDUCTASE"/>
    <property type="match status" value="1"/>
</dbReference>
<evidence type="ECO:0000256" key="5">
    <source>
        <dbReference type="ARBA" id="ARBA00023002"/>
    </source>
</evidence>
<evidence type="ECO:0000256" key="7">
    <source>
        <dbReference type="ARBA" id="ARBA00023284"/>
    </source>
</evidence>
<reference evidence="13 14" key="1">
    <citation type="submission" date="2018-04" db="EMBL/GenBank/DDBJ databases">
        <title>Genomic Encyclopedia of Archaeal and Bacterial Type Strains, Phase II (KMG-II): from individual species to whole genera.</title>
        <authorList>
            <person name="Goeker M."/>
        </authorList>
    </citation>
    <scope>NUCLEOTIDE SEQUENCE [LARGE SCALE GENOMIC DNA]</scope>
    <source>
        <strain evidence="13 14">DSM 25731</strain>
    </source>
</reference>
<dbReference type="InterPro" id="IPR050924">
    <property type="entry name" value="Peroxiredoxin_BCP/PrxQ"/>
</dbReference>
<dbReference type="SUPFAM" id="SSF52833">
    <property type="entry name" value="Thioredoxin-like"/>
    <property type="match status" value="1"/>
</dbReference>
<proteinExistence type="inferred from homology"/>